<proteinExistence type="predicted"/>
<dbReference type="EMBL" id="AAXG02000012">
    <property type="protein sequence ID" value="EDN00043.1"/>
    <property type="molecule type" value="Genomic_DNA"/>
</dbReference>
<dbReference type="Proteomes" id="UP000003639">
    <property type="component" value="Unassembled WGS sequence"/>
</dbReference>
<protein>
    <submittedName>
        <fullName evidence="1">Uncharacterized protein</fullName>
    </submittedName>
</protein>
<evidence type="ECO:0000313" key="2">
    <source>
        <dbReference type="Proteomes" id="UP000003639"/>
    </source>
</evidence>
<reference evidence="1 2" key="2">
    <citation type="submission" date="2007-06" db="EMBL/GenBank/DDBJ databases">
        <title>Draft genome sequence of Pseudoflavonifractor capillosus ATCC 29799.</title>
        <authorList>
            <person name="Sudarsanam P."/>
            <person name="Ley R."/>
            <person name="Guruge J."/>
            <person name="Turnbaugh P.J."/>
            <person name="Mahowald M."/>
            <person name="Liep D."/>
            <person name="Gordon J."/>
        </authorList>
    </citation>
    <scope>NUCLEOTIDE SEQUENCE [LARGE SCALE GENOMIC DNA]</scope>
    <source>
        <strain evidence="1 2">ATCC 29799</strain>
    </source>
</reference>
<evidence type="ECO:0000313" key="1">
    <source>
        <dbReference type="EMBL" id="EDN00043.1"/>
    </source>
</evidence>
<dbReference type="AlphaFoldDB" id="A6NUJ2"/>
<gene>
    <name evidence="1" type="ORF">BACCAP_01874</name>
</gene>
<keyword evidence="2" id="KW-1185">Reference proteome</keyword>
<reference evidence="1 2" key="1">
    <citation type="submission" date="2007-04" db="EMBL/GenBank/DDBJ databases">
        <authorList>
            <person name="Fulton L."/>
            <person name="Clifton S."/>
            <person name="Fulton B."/>
            <person name="Xu J."/>
            <person name="Minx P."/>
            <person name="Pepin K.H."/>
            <person name="Johnson M."/>
            <person name="Thiruvilangam P."/>
            <person name="Bhonagiri V."/>
            <person name="Nash W.E."/>
            <person name="Mardis E.R."/>
            <person name="Wilson R.K."/>
        </authorList>
    </citation>
    <scope>NUCLEOTIDE SEQUENCE [LARGE SCALE GENOMIC DNA]</scope>
    <source>
        <strain evidence="1 2">ATCC 29799</strain>
    </source>
</reference>
<comment type="caution">
    <text evidence="1">The sequence shown here is derived from an EMBL/GenBank/DDBJ whole genome shotgun (WGS) entry which is preliminary data.</text>
</comment>
<name>A6NUJ2_9FIRM</name>
<organism evidence="1 2">
    <name type="scientific">Pseudoflavonifractor capillosus ATCC 29799</name>
    <dbReference type="NCBI Taxonomy" id="411467"/>
    <lineage>
        <taxon>Bacteria</taxon>
        <taxon>Bacillati</taxon>
        <taxon>Bacillota</taxon>
        <taxon>Clostridia</taxon>
        <taxon>Eubacteriales</taxon>
        <taxon>Oscillospiraceae</taxon>
        <taxon>Pseudoflavonifractor</taxon>
    </lineage>
</organism>
<sequence length="35" mass="3924">MVSIVLCDYVARKMGKDGEEHSTFLSSEAHDFSCM</sequence>
<accession>A6NUJ2</accession>